<evidence type="ECO:0000256" key="3">
    <source>
        <dbReference type="ARBA" id="ARBA00022833"/>
    </source>
</evidence>
<dbReference type="AlphaFoldDB" id="A0A397TH65"/>
<gene>
    <name evidence="5" type="ORF">C1645_732474</name>
</gene>
<keyword evidence="6" id="KW-1185">Reference proteome</keyword>
<dbReference type="OrthoDB" id="2307849at2759"/>
<accession>A0A397TH65</accession>
<proteinExistence type="predicted"/>
<dbReference type="InterPro" id="IPR027377">
    <property type="entry name" value="ZAR1/RTP1-5-like_Znf-3CxxC"/>
</dbReference>
<feature type="domain" description="3CxxC-type" evidence="4">
    <location>
        <begin position="113"/>
        <end position="212"/>
    </location>
</feature>
<sequence>MFNVKFRFPVLFLLTRRIRFFQQTFERKLVTTPLLLQGKKVQNNSEKKIENKETTFQKGEKRTYYKYICKCKTGFNTFQEFLDHVKSLHQIKNLNFTEILEKRNGFEREITFYWNLSCQCGNKFSSSLCCARLKVNNGKIEILKKYRLHCLKCKRSAQFDKEKLLDEFLRERIKQKLIYNFYKKIFDQFDYEPSGGKVLEGHIPELCEKCQSHGGHQEQINLFRRPFILKPKSNYH</sequence>
<dbReference type="GO" id="GO:0008270">
    <property type="term" value="F:zinc ion binding"/>
    <property type="evidence" value="ECO:0007669"/>
    <property type="project" value="UniProtKB-KW"/>
</dbReference>
<evidence type="ECO:0000313" key="5">
    <source>
        <dbReference type="EMBL" id="RIA97408.1"/>
    </source>
</evidence>
<keyword evidence="2" id="KW-0863">Zinc-finger</keyword>
<evidence type="ECO:0000259" key="4">
    <source>
        <dbReference type="Pfam" id="PF13695"/>
    </source>
</evidence>
<name>A0A397TH65_9GLOM</name>
<evidence type="ECO:0000256" key="2">
    <source>
        <dbReference type="ARBA" id="ARBA00022771"/>
    </source>
</evidence>
<evidence type="ECO:0000256" key="1">
    <source>
        <dbReference type="ARBA" id="ARBA00022723"/>
    </source>
</evidence>
<evidence type="ECO:0000313" key="6">
    <source>
        <dbReference type="Proteomes" id="UP000265703"/>
    </source>
</evidence>
<keyword evidence="3" id="KW-0862">Zinc</keyword>
<organism evidence="5 6">
    <name type="scientific">Glomus cerebriforme</name>
    <dbReference type="NCBI Taxonomy" id="658196"/>
    <lineage>
        <taxon>Eukaryota</taxon>
        <taxon>Fungi</taxon>
        <taxon>Fungi incertae sedis</taxon>
        <taxon>Mucoromycota</taxon>
        <taxon>Glomeromycotina</taxon>
        <taxon>Glomeromycetes</taxon>
        <taxon>Glomerales</taxon>
        <taxon>Glomeraceae</taxon>
        <taxon>Glomus</taxon>
    </lineage>
</organism>
<protein>
    <recommendedName>
        <fullName evidence="4">3CxxC-type domain-containing protein</fullName>
    </recommendedName>
</protein>
<dbReference type="Proteomes" id="UP000265703">
    <property type="component" value="Unassembled WGS sequence"/>
</dbReference>
<comment type="caution">
    <text evidence="5">The sequence shown here is derived from an EMBL/GenBank/DDBJ whole genome shotgun (WGS) entry which is preliminary data.</text>
</comment>
<dbReference type="EMBL" id="QKYT01000030">
    <property type="protein sequence ID" value="RIA97408.1"/>
    <property type="molecule type" value="Genomic_DNA"/>
</dbReference>
<reference evidence="5 6" key="1">
    <citation type="submission" date="2018-06" db="EMBL/GenBank/DDBJ databases">
        <title>Comparative genomics reveals the genomic features of Rhizophagus irregularis, R. cerebriforme, R. diaphanum and Gigaspora rosea, and their symbiotic lifestyle signature.</title>
        <authorList>
            <person name="Morin E."/>
            <person name="San Clemente H."/>
            <person name="Chen E.C.H."/>
            <person name="De La Providencia I."/>
            <person name="Hainaut M."/>
            <person name="Kuo A."/>
            <person name="Kohler A."/>
            <person name="Murat C."/>
            <person name="Tang N."/>
            <person name="Roy S."/>
            <person name="Loubradou J."/>
            <person name="Henrissat B."/>
            <person name="Grigoriev I.V."/>
            <person name="Corradi N."/>
            <person name="Roux C."/>
            <person name="Martin F.M."/>
        </authorList>
    </citation>
    <scope>NUCLEOTIDE SEQUENCE [LARGE SCALE GENOMIC DNA]</scope>
    <source>
        <strain evidence="5 6">DAOM 227022</strain>
    </source>
</reference>
<dbReference type="Pfam" id="PF13695">
    <property type="entry name" value="Zn_ribbon_3CxxC"/>
    <property type="match status" value="1"/>
</dbReference>
<keyword evidence="1" id="KW-0479">Metal-binding</keyword>